<comment type="subcellular location">
    <subcellularLocation>
        <location evidence="1">Nucleus</location>
    </subcellularLocation>
</comment>
<dbReference type="InterPro" id="IPR050613">
    <property type="entry name" value="Sec_Metabolite_Reg"/>
</dbReference>
<dbReference type="RefSeq" id="XP_056792778.1">
    <property type="nucleotide sequence ID" value="XM_056932819.1"/>
</dbReference>
<evidence type="ECO:0000256" key="5">
    <source>
        <dbReference type="ARBA" id="ARBA00023242"/>
    </source>
</evidence>
<dbReference type="InterPro" id="IPR001138">
    <property type="entry name" value="Zn2Cys6_DnaBD"/>
</dbReference>
<keyword evidence="3" id="KW-0238">DNA-binding</keyword>
<evidence type="ECO:0000256" key="4">
    <source>
        <dbReference type="ARBA" id="ARBA00023163"/>
    </source>
</evidence>
<dbReference type="PROSITE" id="PS50048">
    <property type="entry name" value="ZN2_CY6_FUNGAL_2"/>
    <property type="match status" value="1"/>
</dbReference>
<dbReference type="Pfam" id="PF00172">
    <property type="entry name" value="Zn_clus"/>
    <property type="match status" value="1"/>
</dbReference>
<sequence>MTAKDSSAKPVAAAESVEKAKAPAQAGASQPNVAPKKGKDKKIFSCHSCRRRKLKCDRFDPCGACQARGEGHMCTWEEGQRPERNHRDSLEQLPKLILKLTEEVQELKTLNTALIENIRSKSKDPTEGLDLTLLDYRPPSRGVSSGSSAGFVGWDLQGQNPDLNQWKSSLLGLLPESSLLWGLILHYISAAASLTGFIDVQQILRDIEEVEWARQGLDLASSATSLKHLDIKVSMILAAASLATIDLDPGKAQELGLANTDIDALARDLWKGSRTLISPADLDSFHPSTKPILTEEPALPPQEMKGKLTRQGGNHIATSTDVSLKVVSIKILLLLAARSFAAPSEYLKLHLDVISSAIDASLDGPSDESTPILDREWRWQLWSFICLLDWTSPGIYHNSSYFIRPEMHHSPPSKAPGLPDDGAFSPAISQEHRDRLNQTRHYLEYALALAHLSRRAEDCISRPGPVSPAEAAELCSKLDALDNKLAFYQLLGSTLPDGSTFNPASIIPVDNTPTSGSVTGGNLATDKHITQYRLSLARAPSIQNMHLSLELGLIRFKLFRHEAFHLMHAPSTTVTLRMMCMDACMDACILVLEQCFSIGNRDVPGSQSHSQSHSQIPFNSSSEKRACTGSLRRVLQPASSAALVGQVLLHAVLSADGTTLGTGMALSSGPGQATDFQNNMGTVSKGNSATEFFAFAQGAGDFDTTASAAMPHPQSAYTAATAAAGGAWGGGWTSGEKVKVLQWHINKILELLEALQGTSSLAQYKLSLHQQCM</sequence>
<dbReference type="GO" id="GO:0008270">
    <property type="term" value="F:zinc ion binding"/>
    <property type="evidence" value="ECO:0007669"/>
    <property type="project" value="InterPro"/>
</dbReference>
<feature type="region of interest" description="Disordered" evidence="6">
    <location>
        <begin position="1"/>
        <end position="39"/>
    </location>
</feature>
<feature type="compositionally biased region" description="Low complexity" evidence="6">
    <location>
        <begin position="606"/>
        <end position="615"/>
    </location>
</feature>
<dbReference type="CDD" id="cd12148">
    <property type="entry name" value="fungal_TF_MHR"/>
    <property type="match status" value="1"/>
</dbReference>
<comment type="caution">
    <text evidence="8">The sequence shown here is derived from an EMBL/GenBank/DDBJ whole genome shotgun (WGS) entry which is preliminary data.</text>
</comment>
<evidence type="ECO:0000313" key="8">
    <source>
        <dbReference type="EMBL" id="KAJ5491650.1"/>
    </source>
</evidence>
<keyword evidence="4" id="KW-0804">Transcription</keyword>
<keyword evidence="9" id="KW-1185">Reference proteome</keyword>
<dbReference type="GO" id="GO:0005634">
    <property type="term" value="C:nucleus"/>
    <property type="evidence" value="ECO:0007669"/>
    <property type="project" value="UniProtKB-SubCell"/>
</dbReference>
<evidence type="ECO:0000256" key="3">
    <source>
        <dbReference type="ARBA" id="ARBA00023125"/>
    </source>
</evidence>
<name>A0A9X0BZC5_9EURO</name>
<reference evidence="8" key="2">
    <citation type="journal article" date="2023" name="IMA Fungus">
        <title>Comparative genomic study of the Penicillium genus elucidates a diverse pangenome and 15 lateral gene transfer events.</title>
        <authorList>
            <person name="Petersen C."/>
            <person name="Sorensen T."/>
            <person name="Nielsen M.R."/>
            <person name="Sondergaard T.E."/>
            <person name="Sorensen J.L."/>
            <person name="Fitzpatrick D.A."/>
            <person name="Frisvad J.C."/>
            <person name="Nielsen K.L."/>
        </authorList>
    </citation>
    <scope>NUCLEOTIDE SEQUENCE</scope>
    <source>
        <strain evidence="8">IBT 30728</strain>
    </source>
</reference>
<dbReference type="Proteomes" id="UP001148312">
    <property type="component" value="Unassembled WGS sequence"/>
</dbReference>
<accession>A0A9X0BZC5</accession>
<dbReference type="GO" id="GO:0000981">
    <property type="term" value="F:DNA-binding transcription factor activity, RNA polymerase II-specific"/>
    <property type="evidence" value="ECO:0007669"/>
    <property type="project" value="InterPro"/>
</dbReference>
<dbReference type="PANTHER" id="PTHR31001">
    <property type="entry name" value="UNCHARACTERIZED TRANSCRIPTIONAL REGULATORY PROTEIN"/>
    <property type="match status" value="1"/>
</dbReference>
<dbReference type="AlphaFoldDB" id="A0A9X0BZC5"/>
<evidence type="ECO:0000256" key="2">
    <source>
        <dbReference type="ARBA" id="ARBA00023015"/>
    </source>
</evidence>
<keyword evidence="5" id="KW-0539">Nucleus</keyword>
<dbReference type="SMART" id="SM00066">
    <property type="entry name" value="GAL4"/>
    <property type="match status" value="1"/>
</dbReference>
<evidence type="ECO:0000256" key="6">
    <source>
        <dbReference type="SAM" id="MobiDB-lite"/>
    </source>
</evidence>
<dbReference type="PROSITE" id="PS00463">
    <property type="entry name" value="ZN2_CY6_FUNGAL_1"/>
    <property type="match status" value="1"/>
</dbReference>
<gene>
    <name evidence="8" type="ORF">N7539_003217</name>
</gene>
<organism evidence="8 9">
    <name type="scientific">Penicillium diatomitis</name>
    <dbReference type="NCBI Taxonomy" id="2819901"/>
    <lineage>
        <taxon>Eukaryota</taxon>
        <taxon>Fungi</taxon>
        <taxon>Dikarya</taxon>
        <taxon>Ascomycota</taxon>
        <taxon>Pezizomycotina</taxon>
        <taxon>Eurotiomycetes</taxon>
        <taxon>Eurotiomycetidae</taxon>
        <taxon>Eurotiales</taxon>
        <taxon>Aspergillaceae</taxon>
        <taxon>Penicillium</taxon>
    </lineage>
</organism>
<protein>
    <recommendedName>
        <fullName evidence="7">Zn(2)-C6 fungal-type domain-containing protein</fullName>
    </recommendedName>
</protein>
<dbReference type="GeneID" id="81623068"/>
<dbReference type="InterPro" id="IPR036864">
    <property type="entry name" value="Zn2-C6_fun-type_DNA-bd_sf"/>
</dbReference>
<dbReference type="GO" id="GO:0003677">
    <property type="term" value="F:DNA binding"/>
    <property type="evidence" value="ECO:0007669"/>
    <property type="project" value="UniProtKB-KW"/>
</dbReference>
<dbReference type="SUPFAM" id="SSF57701">
    <property type="entry name" value="Zn2/Cys6 DNA-binding domain"/>
    <property type="match status" value="1"/>
</dbReference>
<reference evidence="8" key="1">
    <citation type="submission" date="2022-12" db="EMBL/GenBank/DDBJ databases">
        <authorList>
            <person name="Petersen C."/>
        </authorList>
    </citation>
    <scope>NUCLEOTIDE SEQUENCE</scope>
    <source>
        <strain evidence="8">IBT 30728</strain>
    </source>
</reference>
<feature type="domain" description="Zn(2)-C6 fungal-type" evidence="7">
    <location>
        <begin position="45"/>
        <end position="76"/>
    </location>
</feature>
<evidence type="ECO:0000259" key="7">
    <source>
        <dbReference type="PROSITE" id="PS50048"/>
    </source>
</evidence>
<evidence type="ECO:0000256" key="1">
    <source>
        <dbReference type="ARBA" id="ARBA00004123"/>
    </source>
</evidence>
<dbReference type="PANTHER" id="PTHR31001:SF90">
    <property type="entry name" value="CENTROMERE DNA-BINDING PROTEIN COMPLEX CBF3 SUBUNIT B"/>
    <property type="match status" value="1"/>
</dbReference>
<feature type="region of interest" description="Disordered" evidence="6">
    <location>
        <begin position="603"/>
        <end position="622"/>
    </location>
</feature>
<evidence type="ECO:0000313" key="9">
    <source>
        <dbReference type="Proteomes" id="UP001148312"/>
    </source>
</evidence>
<keyword evidence="2" id="KW-0805">Transcription regulation</keyword>
<dbReference type="EMBL" id="JAPWDQ010000003">
    <property type="protein sequence ID" value="KAJ5491650.1"/>
    <property type="molecule type" value="Genomic_DNA"/>
</dbReference>
<dbReference type="Gene3D" id="4.10.240.10">
    <property type="entry name" value="Zn(2)-C6 fungal-type DNA-binding domain"/>
    <property type="match status" value="1"/>
</dbReference>
<proteinExistence type="predicted"/>
<dbReference type="CDD" id="cd00067">
    <property type="entry name" value="GAL4"/>
    <property type="match status" value="1"/>
</dbReference>